<feature type="domain" description="N-acetyltransferase" evidence="3">
    <location>
        <begin position="1"/>
        <end position="157"/>
    </location>
</feature>
<sequence>MTITRIPEDFSDWPGLLALIRTAFASMDGVIDPPSSAHRLTPESLAEKARAEICHLALEDGIPVGCLFLKPEAPDCLYVGKLAVLPHLQGKGVGRRLLQAAEEEARRHNLSRLRLETRIELVQNHATFSAWGFVRTAEKSHPGFDRITFIEMQKMLATPAEQRRP</sequence>
<dbReference type="InterPro" id="IPR050832">
    <property type="entry name" value="Bact_Acetyltransf"/>
</dbReference>
<evidence type="ECO:0000313" key="5">
    <source>
        <dbReference type="Proteomes" id="UP000316801"/>
    </source>
</evidence>
<accession>A0A549T3N7</accession>
<dbReference type="PANTHER" id="PTHR43877">
    <property type="entry name" value="AMINOALKYLPHOSPHONATE N-ACETYLTRANSFERASE-RELATED-RELATED"/>
    <property type="match status" value="1"/>
</dbReference>
<dbReference type="PROSITE" id="PS51186">
    <property type="entry name" value="GNAT"/>
    <property type="match status" value="1"/>
</dbReference>
<dbReference type="InterPro" id="IPR016181">
    <property type="entry name" value="Acyl_CoA_acyltransferase"/>
</dbReference>
<comment type="caution">
    <text evidence="4">The sequence shown here is derived from an EMBL/GenBank/DDBJ whole genome shotgun (WGS) entry which is preliminary data.</text>
</comment>
<dbReference type="PANTHER" id="PTHR43877:SF2">
    <property type="entry name" value="AMINOALKYLPHOSPHONATE N-ACETYLTRANSFERASE-RELATED"/>
    <property type="match status" value="1"/>
</dbReference>
<evidence type="ECO:0000256" key="2">
    <source>
        <dbReference type="ARBA" id="ARBA00023315"/>
    </source>
</evidence>
<dbReference type="AlphaFoldDB" id="A0A549T3N7"/>
<proteinExistence type="predicted"/>
<evidence type="ECO:0000256" key="1">
    <source>
        <dbReference type="ARBA" id="ARBA00022679"/>
    </source>
</evidence>
<name>A0A549T3N7_9HYPH</name>
<organism evidence="4 5">
    <name type="scientific">Rhizobium straminoryzae</name>
    <dbReference type="NCBI Taxonomy" id="1387186"/>
    <lineage>
        <taxon>Bacteria</taxon>
        <taxon>Pseudomonadati</taxon>
        <taxon>Pseudomonadota</taxon>
        <taxon>Alphaproteobacteria</taxon>
        <taxon>Hyphomicrobiales</taxon>
        <taxon>Rhizobiaceae</taxon>
        <taxon>Rhizobium/Agrobacterium group</taxon>
        <taxon>Rhizobium</taxon>
    </lineage>
</organism>
<dbReference type="EMBL" id="VJMG01000053">
    <property type="protein sequence ID" value="TRL36505.1"/>
    <property type="molecule type" value="Genomic_DNA"/>
</dbReference>
<evidence type="ECO:0000259" key="3">
    <source>
        <dbReference type="PROSITE" id="PS51186"/>
    </source>
</evidence>
<dbReference type="InterPro" id="IPR000182">
    <property type="entry name" value="GNAT_dom"/>
</dbReference>
<evidence type="ECO:0000313" key="4">
    <source>
        <dbReference type="EMBL" id="TRL36505.1"/>
    </source>
</evidence>
<reference evidence="4 5" key="1">
    <citation type="submission" date="2019-07" db="EMBL/GenBank/DDBJ databases">
        <title>Ln-dependent methylotrophs.</title>
        <authorList>
            <person name="Tani A."/>
        </authorList>
    </citation>
    <scope>NUCLEOTIDE SEQUENCE [LARGE SCALE GENOMIC DNA]</scope>
    <source>
        <strain evidence="4 5">SM12</strain>
    </source>
</reference>
<gene>
    <name evidence="4" type="ORF">FNA46_17810</name>
</gene>
<protein>
    <submittedName>
        <fullName evidence="4">GNAT family N-acetyltransferase</fullName>
    </submittedName>
</protein>
<keyword evidence="2" id="KW-0012">Acyltransferase</keyword>
<dbReference type="Proteomes" id="UP000316801">
    <property type="component" value="Unassembled WGS sequence"/>
</dbReference>
<feature type="non-terminal residue" evidence="4">
    <location>
        <position position="165"/>
    </location>
</feature>
<keyword evidence="5" id="KW-1185">Reference proteome</keyword>
<dbReference type="CDD" id="cd04301">
    <property type="entry name" value="NAT_SF"/>
    <property type="match status" value="1"/>
</dbReference>
<dbReference type="GO" id="GO:0016747">
    <property type="term" value="F:acyltransferase activity, transferring groups other than amino-acyl groups"/>
    <property type="evidence" value="ECO:0007669"/>
    <property type="project" value="InterPro"/>
</dbReference>
<dbReference type="Pfam" id="PF00583">
    <property type="entry name" value="Acetyltransf_1"/>
    <property type="match status" value="1"/>
</dbReference>
<keyword evidence="1 4" id="KW-0808">Transferase</keyword>
<dbReference type="SUPFAM" id="SSF55729">
    <property type="entry name" value="Acyl-CoA N-acyltransferases (Nat)"/>
    <property type="match status" value="1"/>
</dbReference>
<dbReference type="Gene3D" id="3.40.630.30">
    <property type="match status" value="1"/>
</dbReference>